<keyword evidence="3" id="KW-0804">Transcription</keyword>
<dbReference type="InterPro" id="IPR020449">
    <property type="entry name" value="Tscrpt_reg_AraC-type_HTH"/>
</dbReference>
<comment type="caution">
    <text evidence="5">The sequence shown here is derived from an EMBL/GenBank/DDBJ whole genome shotgun (WGS) entry which is preliminary data.</text>
</comment>
<dbReference type="Proteomes" id="UP000282311">
    <property type="component" value="Unassembled WGS sequence"/>
</dbReference>
<evidence type="ECO:0000259" key="4">
    <source>
        <dbReference type="PROSITE" id="PS01124"/>
    </source>
</evidence>
<evidence type="ECO:0000313" key="5">
    <source>
        <dbReference type="EMBL" id="RKN74854.1"/>
    </source>
</evidence>
<evidence type="ECO:0000256" key="2">
    <source>
        <dbReference type="ARBA" id="ARBA00023125"/>
    </source>
</evidence>
<dbReference type="Pfam" id="PF02311">
    <property type="entry name" value="AraC_binding"/>
    <property type="match status" value="1"/>
</dbReference>
<keyword evidence="6" id="KW-1185">Reference proteome</keyword>
<dbReference type="InterPro" id="IPR009057">
    <property type="entry name" value="Homeodomain-like_sf"/>
</dbReference>
<dbReference type="Gene3D" id="1.10.10.60">
    <property type="entry name" value="Homeodomain-like"/>
    <property type="match status" value="2"/>
</dbReference>
<evidence type="ECO:0000313" key="6">
    <source>
        <dbReference type="Proteomes" id="UP000282311"/>
    </source>
</evidence>
<gene>
    <name evidence="5" type="ORF">D7M11_26620</name>
</gene>
<accession>A0A3B0BR04</accession>
<keyword evidence="2" id="KW-0238">DNA-binding</keyword>
<dbReference type="PRINTS" id="PR00032">
    <property type="entry name" value="HTHARAC"/>
</dbReference>
<evidence type="ECO:0000256" key="1">
    <source>
        <dbReference type="ARBA" id="ARBA00023015"/>
    </source>
</evidence>
<dbReference type="PROSITE" id="PS01124">
    <property type="entry name" value="HTH_ARAC_FAMILY_2"/>
    <property type="match status" value="1"/>
</dbReference>
<evidence type="ECO:0000256" key="3">
    <source>
        <dbReference type="ARBA" id="ARBA00023163"/>
    </source>
</evidence>
<dbReference type="InterPro" id="IPR014710">
    <property type="entry name" value="RmlC-like_jellyroll"/>
</dbReference>
<dbReference type="SUPFAM" id="SSF51215">
    <property type="entry name" value="Regulatory protein AraC"/>
    <property type="match status" value="1"/>
</dbReference>
<reference evidence="5 6" key="1">
    <citation type="journal article" date="2007" name="Int. J. Syst. Evol. Microbiol.">
        <title>Paenibacillus ginsengarvi sp. nov., isolated from soil from ginseng cultivation.</title>
        <authorList>
            <person name="Yoon M.H."/>
            <person name="Ten L.N."/>
            <person name="Im W.T."/>
        </authorList>
    </citation>
    <scope>NUCLEOTIDE SEQUENCE [LARGE SCALE GENOMIC DNA]</scope>
    <source>
        <strain evidence="5 6">KCTC 13059</strain>
    </source>
</reference>
<dbReference type="InterPro" id="IPR018060">
    <property type="entry name" value="HTH_AraC"/>
</dbReference>
<protein>
    <submittedName>
        <fullName evidence="5">AraC family transcriptional regulator</fullName>
    </submittedName>
</protein>
<keyword evidence="1" id="KW-0805">Transcription regulation</keyword>
<dbReference type="PANTHER" id="PTHR43280">
    <property type="entry name" value="ARAC-FAMILY TRANSCRIPTIONAL REGULATOR"/>
    <property type="match status" value="1"/>
</dbReference>
<dbReference type="EMBL" id="RBAH01000024">
    <property type="protein sequence ID" value="RKN74854.1"/>
    <property type="molecule type" value="Genomic_DNA"/>
</dbReference>
<dbReference type="SUPFAM" id="SSF46689">
    <property type="entry name" value="Homeodomain-like"/>
    <property type="match status" value="2"/>
</dbReference>
<dbReference type="InterPro" id="IPR037923">
    <property type="entry name" value="HTH-like"/>
</dbReference>
<dbReference type="InterPro" id="IPR003313">
    <property type="entry name" value="AraC-bd"/>
</dbReference>
<name>A0A3B0BR04_9BACL</name>
<proteinExistence type="predicted"/>
<sequence>MGFLLHWSRIELFRQVWNVGNSGIRGNDLEAMFLRNKLKAERDMSQTYPLIDVFSYRNKSFMSAFFHAHSEYEILYVHTGECRYLLGETIIDLTAGDMIVMNGISSHGPMMEKDITCIRTMVRFDETVLKPHLNQPGLVDVLKPFRDLLHYRCRLSEESKKEVEMIFSQMNRYFNRNGAIEYNRLRASFLDLLLLIYEHSEEMMRQRTAIPVEKEQVVRKLLNYIELHYANDLTLDELSAYVHLSKYYMVKLFKELTGTTVFEHLNKRRINQAKLLFLVDYKMSVTDACYEVGFKQPTHFSRNFKKMVGMSPEQFKKVCQERN</sequence>
<dbReference type="Pfam" id="PF12833">
    <property type="entry name" value="HTH_18"/>
    <property type="match status" value="1"/>
</dbReference>
<organism evidence="5 6">
    <name type="scientific">Paenibacillus ginsengarvi</name>
    <dbReference type="NCBI Taxonomy" id="400777"/>
    <lineage>
        <taxon>Bacteria</taxon>
        <taxon>Bacillati</taxon>
        <taxon>Bacillota</taxon>
        <taxon>Bacilli</taxon>
        <taxon>Bacillales</taxon>
        <taxon>Paenibacillaceae</taxon>
        <taxon>Paenibacillus</taxon>
    </lineage>
</organism>
<dbReference type="Gene3D" id="2.60.120.10">
    <property type="entry name" value="Jelly Rolls"/>
    <property type="match status" value="1"/>
</dbReference>
<dbReference type="SMART" id="SM00342">
    <property type="entry name" value="HTH_ARAC"/>
    <property type="match status" value="1"/>
</dbReference>
<dbReference type="PANTHER" id="PTHR43280:SF28">
    <property type="entry name" value="HTH-TYPE TRANSCRIPTIONAL ACTIVATOR RHAS"/>
    <property type="match status" value="1"/>
</dbReference>
<dbReference type="GO" id="GO:0003700">
    <property type="term" value="F:DNA-binding transcription factor activity"/>
    <property type="evidence" value="ECO:0007669"/>
    <property type="project" value="InterPro"/>
</dbReference>
<dbReference type="GO" id="GO:0043565">
    <property type="term" value="F:sequence-specific DNA binding"/>
    <property type="evidence" value="ECO:0007669"/>
    <property type="project" value="InterPro"/>
</dbReference>
<dbReference type="AlphaFoldDB" id="A0A3B0BR04"/>
<feature type="domain" description="HTH araC/xylS-type" evidence="4">
    <location>
        <begin position="219"/>
        <end position="318"/>
    </location>
</feature>